<keyword evidence="7" id="KW-0227">DNA damage</keyword>
<dbReference type="InterPro" id="IPR051536">
    <property type="entry name" value="UDG_Type-4/5"/>
</dbReference>
<comment type="similarity">
    <text evidence="2">Belongs to the uracil-DNA glycosylase (UDG) superfamily. Type 4 (UDGa) family.</text>
</comment>
<dbReference type="GO" id="GO:0006281">
    <property type="term" value="P:DNA repair"/>
    <property type="evidence" value="ECO:0007669"/>
    <property type="project" value="UniProtKB-KW"/>
</dbReference>
<feature type="domain" description="Uracil-DNA glycosylase-like" evidence="13">
    <location>
        <begin position="174"/>
        <end position="320"/>
    </location>
</feature>
<dbReference type="Gene3D" id="3.40.470.10">
    <property type="entry name" value="Uracil-DNA glycosylase-like domain"/>
    <property type="match status" value="1"/>
</dbReference>
<evidence type="ECO:0000256" key="3">
    <source>
        <dbReference type="ARBA" id="ARBA00012030"/>
    </source>
</evidence>
<feature type="compositionally biased region" description="Pro residues" evidence="12">
    <location>
        <begin position="124"/>
        <end position="133"/>
    </location>
</feature>
<keyword evidence="15" id="KW-1185">Reference proteome</keyword>
<name>A0A841H4T1_9BACT</name>
<keyword evidence="14" id="KW-0808">Transferase</keyword>
<dbReference type="InterPro" id="IPR005122">
    <property type="entry name" value="Uracil-DNA_glycosylase-like"/>
</dbReference>
<dbReference type="InterPro" id="IPR036895">
    <property type="entry name" value="Uracil-DNA_glycosylase-like_sf"/>
</dbReference>
<evidence type="ECO:0000256" key="8">
    <source>
        <dbReference type="ARBA" id="ARBA00022801"/>
    </source>
</evidence>
<comment type="catalytic activity">
    <reaction evidence="1">
        <text>Hydrolyzes single-stranded DNA or mismatched double-stranded DNA and polynucleotides, releasing free uracil.</text>
        <dbReference type="EC" id="3.2.2.27"/>
    </reaction>
</comment>
<evidence type="ECO:0000256" key="12">
    <source>
        <dbReference type="SAM" id="MobiDB-lite"/>
    </source>
</evidence>
<dbReference type="EC" id="3.2.2.27" evidence="3"/>
<dbReference type="NCBIfam" id="TIGR00758">
    <property type="entry name" value="UDG_fam4"/>
    <property type="match status" value="1"/>
</dbReference>
<evidence type="ECO:0000256" key="11">
    <source>
        <dbReference type="ARBA" id="ARBA00023204"/>
    </source>
</evidence>
<dbReference type="InterPro" id="IPR005273">
    <property type="entry name" value="Ura-DNA_glyco_family4"/>
</dbReference>
<feature type="compositionally biased region" description="Low complexity" evidence="12">
    <location>
        <begin position="79"/>
        <end position="99"/>
    </location>
</feature>
<dbReference type="SMART" id="SM00987">
    <property type="entry name" value="UreE_C"/>
    <property type="match status" value="1"/>
</dbReference>
<proteinExistence type="inferred from homology"/>
<dbReference type="GO" id="GO:0046872">
    <property type="term" value="F:metal ion binding"/>
    <property type="evidence" value="ECO:0007669"/>
    <property type="project" value="UniProtKB-KW"/>
</dbReference>
<evidence type="ECO:0000313" key="15">
    <source>
        <dbReference type="Proteomes" id="UP000582837"/>
    </source>
</evidence>
<organism evidence="14 15">
    <name type="scientific">Longimicrobium terrae</name>
    <dbReference type="NCBI Taxonomy" id="1639882"/>
    <lineage>
        <taxon>Bacteria</taxon>
        <taxon>Pseudomonadati</taxon>
        <taxon>Gemmatimonadota</taxon>
        <taxon>Longimicrobiia</taxon>
        <taxon>Longimicrobiales</taxon>
        <taxon>Longimicrobiaceae</taxon>
        <taxon>Longimicrobium</taxon>
    </lineage>
</organism>
<dbReference type="CDD" id="cd10030">
    <property type="entry name" value="UDG-F4_TTUDGA_SPO1dp_like"/>
    <property type="match status" value="1"/>
</dbReference>
<evidence type="ECO:0000256" key="1">
    <source>
        <dbReference type="ARBA" id="ARBA00001400"/>
    </source>
</evidence>
<evidence type="ECO:0000313" key="14">
    <source>
        <dbReference type="EMBL" id="MBB6072973.1"/>
    </source>
</evidence>
<evidence type="ECO:0000256" key="9">
    <source>
        <dbReference type="ARBA" id="ARBA00023004"/>
    </source>
</evidence>
<evidence type="ECO:0000256" key="10">
    <source>
        <dbReference type="ARBA" id="ARBA00023014"/>
    </source>
</evidence>
<feature type="compositionally biased region" description="Basic and acidic residues" evidence="12">
    <location>
        <begin position="60"/>
        <end position="76"/>
    </location>
</feature>
<dbReference type="RefSeq" id="WP_205762222.1">
    <property type="nucleotide sequence ID" value="NZ_JABDTL010000002.1"/>
</dbReference>
<keyword evidence="8" id="KW-0378">Hydrolase</keyword>
<evidence type="ECO:0000259" key="13">
    <source>
        <dbReference type="SMART" id="SM00986"/>
    </source>
</evidence>
<keyword evidence="10" id="KW-0411">Iron-sulfur</keyword>
<protein>
    <recommendedName>
        <fullName evidence="4">Type-4 uracil-DNA glycosylase</fullName>
        <ecNumber evidence="3">3.2.2.27</ecNumber>
    </recommendedName>
</protein>
<keyword evidence="9" id="KW-0408">Iron</keyword>
<dbReference type="PANTHER" id="PTHR33693:SF1">
    <property type="entry name" value="TYPE-4 URACIL-DNA GLYCOSYLASE"/>
    <property type="match status" value="1"/>
</dbReference>
<dbReference type="Proteomes" id="UP000582837">
    <property type="component" value="Unassembled WGS sequence"/>
</dbReference>
<evidence type="ECO:0000256" key="4">
    <source>
        <dbReference type="ARBA" id="ARBA00019403"/>
    </source>
</evidence>
<dbReference type="GO" id="GO:0051539">
    <property type="term" value="F:4 iron, 4 sulfur cluster binding"/>
    <property type="evidence" value="ECO:0007669"/>
    <property type="project" value="UniProtKB-KW"/>
</dbReference>
<dbReference type="EMBL" id="JACHIA010000020">
    <property type="protein sequence ID" value="MBB6072973.1"/>
    <property type="molecule type" value="Genomic_DNA"/>
</dbReference>
<keyword evidence="14" id="KW-0548">Nucleotidyltransferase</keyword>
<dbReference type="GO" id="GO:0016779">
    <property type="term" value="F:nucleotidyltransferase activity"/>
    <property type="evidence" value="ECO:0007669"/>
    <property type="project" value="UniProtKB-KW"/>
</dbReference>
<evidence type="ECO:0000256" key="6">
    <source>
        <dbReference type="ARBA" id="ARBA00022723"/>
    </source>
</evidence>
<keyword evidence="6" id="KW-0479">Metal-binding</keyword>
<dbReference type="AlphaFoldDB" id="A0A841H4T1"/>
<comment type="caution">
    <text evidence="14">The sequence shown here is derived from an EMBL/GenBank/DDBJ whole genome shotgun (WGS) entry which is preliminary data.</text>
</comment>
<accession>A0A841H4T1</accession>
<dbReference type="GO" id="GO:0004844">
    <property type="term" value="F:uracil DNA N-glycosylase activity"/>
    <property type="evidence" value="ECO:0007669"/>
    <property type="project" value="UniProtKB-EC"/>
</dbReference>
<keyword evidence="5" id="KW-0004">4Fe-4S</keyword>
<dbReference type="SMART" id="SM00986">
    <property type="entry name" value="UDG"/>
    <property type="match status" value="1"/>
</dbReference>
<feature type="region of interest" description="Disordered" evidence="12">
    <location>
        <begin position="48"/>
        <end position="134"/>
    </location>
</feature>
<keyword evidence="11" id="KW-0234">DNA repair</keyword>
<dbReference type="SUPFAM" id="SSF52141">
    <property type="entry name" value="Uracil-DNA glycosylase-like"/>
    <property type="match status" value="1"/>
</dbReference>
<dbReference type="Pfam" id="PF03167">
    <property type="entry name" value="UDG"/>
    <property type="match status" value="1"/>
</dbReference>
<sequence length="329" mass="35916">MNDPRDLLRSWFRQRRELGDEELILEALSPDQLRELLSPVIPQRMGMEAARAAMQPGRSASERPGTRAEPMAERPRPASPARSAASPTSTVSTGSTDTPVIDRNAPPVPGVVETHRREGAPVPGSTPHPPAPRAPARYASAEEIRALPVLSEVRDLALGCPRCELAKTRKHVVFGEGREDADVLVVGEAPGQEEDRTGRPFVGKAGQLLDLLLLSSGFSREQVYICNVLKCRPPANRNPKPEEVDACSPYLLRQVELVQPRVILAFGNFAAQTLLGIDTPMGRMRGGAHQYRGIPLVPTYHPAACLRSPAWVRAVWEDLQRARALLDAA</sequence>
<reference evidence="14 15" key="1">
    <citation type="submission" date="2020-08" db="EMBL/GenBank/DDBJ databases">
        <title>Genomic Encyclopedia of Type Strains, Phase IV (KMG-IV): sequencing the most valuable type-strain genomes for metagenomic binning, comparative biology and taxonomic classification.</title>
        <authorList>
            <person name="Goeker M."/>
        </authorList>
    </citation>
    <scope>NUCLEOTIDE SEQUENCE [LARGE SCALE GENOMIC DNA]</scope>
    <source>
        <strain evidence="14 15">DSM 29007</strain>
    </source>
</reference>
<gene>
    <name evidence="14" type="ORF">HNQ61_004639</name>
</gene>
<evidence type="ECO:0000256" key="2">
    <source>
        <dbReference type="ARBA" id="ARBA00006521"/>
    </source>
</evidence>
<evidence type="ECO:0000256" key="7">
    <source>
        <dbReference type="ARBA" id="ARBA00022763"/>
    </source>
</evidence>
<dbReference type="PANTHER" id="PTHR33693">
    <property type="entry name" value="TYPE-5 URACIL-DNA GLYCOSYLASE"/>
    <property type="match status" value="1"/>
</dbReference>
<evidence type="ECO:0000256" key="5">
    <source>
        <dbReference type="ARBA" id="ARBA00022485"/>
    </source>
</evidence>